<proteinExistence type="predicted"/>
<sequence length="163" mass="17675">MDDVFIGRIEVRPPLNDTERAHLATLGASGSTLRGTPTGRGDTSVPFAHLAWEACPSGCCLTWNGLEHGKHLAESLRFLVQHLFGPEARVAGHPAFSAFTCDHVLDGLVAARGRDGRTYVVEASRNRVSGRDGRPACAQGGDQRRGRARPRPANVIEFRPRRA</sequence>
<dbReference type="RefSeq" id="WP_108342613.1">
    <property type="nucleotide sequence ID" value="NZ_PYXZ01000001.1"/>
</dbReference>
<evidence type="ECO:0000313" key="3">
    <source>
        <dbReference type="Proteomes" id="UP000244867"/>
    </source>
</evidence>
<organism evidence="2 3">
    <name type="scientific">Nocardioides currus</name>
    <dbReference type="NCBI Taxonomy" id="2133958"/>
    <lineage>
        <taxon>Bacteria</taxon>
        <taxon>Bacillati</taxon>
        <taxon>Actinomycetota</taxon>
        <taxon>Actinomycetes</taxon>
        <taxon>Propionibacteriales</taxon>
        <taxon>Nocardioidaceae</taxon>
        <taxon>Nocardioides</taxon>
    </lineage>
</organism>
<feature type="region of interest" description="Disordered" evidence="1">
    <location>
        <begin position="129"/>
        <end position="151"/>
    </location>
</feature>
<name>A0A2R7Z2F8_9ACTN</name>
<evidence type="ECO:0000256" key="1">
    <source>
        <dbReference type="SAM" id="MobiDB-lite"/>
    </source>
</evidence>
<dbReference type="EMBL" id="PYXZ01000001">
    <property type="protein sequence ID" value="PUA82426.1"/>
    <property type="molecule type" value="Genomic_DNA"/>
</dbReference>
<reference evidence="2 3" key="1">
    <citation type="submission" date="2018-03" db="EMBL/GenBank/DDBJ databases">
        <authorList>
            <person name="Keele B.F."/>
        </authorList>
    </citation>
    <scope>NUCLEOTIDE SEQUENCE [LARGE SCALE GENOMIC DNA]</scope>
    <source>
        <strain evidence="2 3">IB-3</strain>
    </source>
</reference>
<dbReference type="AlphaFoldDB" id="A0A2R7Z2F8"/>
<evidence type="ECO:0000313" key="2">
    <source>
        <dbReference type="EMBL" id="PUA82426.1"/>
    </source>
</evidence>
<comment type="caution">
    <text evidence="2">The sequence shown here is derived from an EMBL/GenBank/DDBJ whole genome shotgun (WGS) entry which is preliminary data.</text>
</comment>
<protein>
    <submittedName>
        <fullName evidence="2">Uncharacterized protein</fullName>
    </submittedName>
</protein>
<gene>
    <name evidence="2" type="ORF">C7S10_01355</name>
</gene>
<dbReference type="Proteomes" id="UP000244867">
    <property type="component" value="Unassembled WGS sequence"/>
</dbReference>
<dbReference type="OrthoDB" id="2660825at2"/>
<keyword evidence="3" id="KW-1185">Reference proteome</keyword>
<accession>A0A2R7Z2F8</accession>